<evidence type="ECO:0000256" key="1">
    <source>
        <dbReference type="SAM" id="MobiDB-lite"/>
    </source>
</evidence>
<reference evidence="2" key="1">
    <citation type="submission" date="2020-05" db="UniProtKB">
        <authorList>
            <consortium name="EnsemblMetazoa"/>
        </authorList>
    </citation>
    <scope>IDENTIFICATION</scope>
    <source>
        <strain evidence="2">SANGQUA</strain>
    </source>
</reference>
<name>A0A182XSU1_ANOQN</name>
<dbReference type="Proteomes" id="UP000076407">
    <property type="component" value="Unassembled WGS sequence"/>
</dbReference>
<dbReference type="EnsemblMetazoa" id="AQUA014897-RA">
    <property type="protein sequence ID" value="AQUA014897-PA"/>
    <property type="gene ID" value="AQUA014897"/>
</dbReference>
<proteinExistence type="predicted"/>
<evidence type="ECO:0000313" key="2">
    <source>
        <dbReference type="EnsemblMetazoa" id="AQUA014897-PA"/>
    </source>
</evidence>
<protein>
    <submittedName>
        <fullName evidence="2">Uncharacterized protein</fullName>
    </submittedName>
</protein>
<organism evidence="2 3">
    <name type="scientific">Anopheles quadriannulatus</name>
    <name type="common">Mosquito</name>
    <dbReference type="NCBI Taxonomy" id="34691"/>
    <lineage>
        <taxon>Eukaryota</taxon>
        <taxon>Metazoa</taxon>
        <taxon>Ecdysozoa</taxon>
        <taxon>Arthropoda</taxon>
        <taxon>Hexapoda</taxon>
        <taxon>Insecta</taxon>
        <taxon>Pterygota</taxon>
        <taxon>Neoptera</taxon>
        <taxon>Endopterygota</taxon>
        <taxon>Diptera</taxon>
        <taxon>Nematocera</taxon>
        <taxon>Culicoidea</taxon>
        <taxon>Culicidae</taxon>
        <taxon>Anophelinae</taxon>
        <taxon>Anopheles</taxon>
    </lineage>
</organism>
<evidence type="ECO:0000313" key="3">
    <source>
        <dbReference type="Proteomes" id="UP000076407"/>
    </source>
</evidence>
<dbReference type="AlphaFoldDB" id="A0A182XSU1"/>
<accession>A0A182XSU1</accession>
<keyword evidence="3" id="KW-1185">Reference proteome</keyword>
<feature type="region of interest" description="Disordered" evidence="1">
    <location>
        <begin position="1"/>
        <end position="54"/>
    </location>
</feature>
<feature type="compositionally biased region" description="Basic residues" evidence="1">
    <location>
        <begin position="1"/>
        <end position="22"/>
    </location>
</feature>
<sequence length="54" mass="6124">MQPTRRRTCWRRRRSRQRRRGRAGAFPPITCGPGRLTPTSGDGRTRAGPASWSS</sequence>
<dbReference type="VEuPathDB" id="VectorBase:AQUA014897"/>